<evidence type="ECO:0000256" key="3">
    <source>
        <dbReference type="ARBA" id="ARBA00012970"/>
    </source>
</evidence>
<dbReference type="PANTHER" id="PTHR43013">
    <property type="entry name" value="GLUTAMYL-TRNA REDUCTASE"/>
    <property type="match status" value="1"/>
</dbReference>
<dbReference type="NCBIfam" id="NF000744">
    <property type="entry name" value="PRK00045.1-3"/>
    <property type="match status" value="1"/>
</dbReference>
<dbReference type="EC" id="1.2.1.70" evidence="3 8"/>
<evidence type="ECO:0000256" key="8">
    <source>
        <dbReference type="HAMAP-Rule" id="MF_00087"/>
    </source>
</evidence>
<dbReference type="InterPro" id="IPR018214">
    <property type="entry name" value="GluRdtase_CS"/>
</dbReference>
<keyword evidence="15" id="KW-1185">Reference proteome</keyword>
<feature type="binding site" evidence="8">
    <location>
        <begin position="189"/>
        <end position="194"/>
    </location>
    <ligand>
        <name>NADP(+)</name>
        <dbReference type="ChEBI" id="CHEBI:58349"/>
    </ligand>
</feature>
<feature type="domain" description="Quinate/shikimate 5-dehydrogenase/glutamyl-tRNA reductase" evidence="12">
    <location>
        <begin position="171"/>
        <end position="306"/>
    </location>
</feature>
<dbReference type="CDD" id="cd05213">
    <property type="entry name" value="NAD_bind_Glutamyl_tRNA_reduct"/>
    <property type="match status" value="1"/>
</dbReference>
<feature type="site" description="Important for activity" evidence="8">
    <location>
        <position position="99"/>
    </location>
</feature>
<feature type="binding site" evidence="8">
    <location>
        <begin position="49"/>
        <end position="52"/>
    </location>
    <ligand>
        <name>substrate</name>
    </ligand>
</feature>
<comment type="miscellaneous">
    <text evidence="8">During catalysis, the active site Cys acts as a nucleophile attacking the alpha-carbonyl group of tRNA-bound glutamate with the formation of a thioester intermediate between enzyme and glutamate, and the concomitant release of tRNA(Glu). The thioester intermediate is finally reduced by direct hydride transfer from NADPH, to form the product GSA.</text>
</comment>
<feature type="binding site" evidence="8">
    <location>
        <begin position="114"/>
        <end position="116"/>
    </location>
    <ligand>
        <name>substrate</name>
    </ligand>
</feature>
<feature type="compositionally biased region" description="Basic and acidic residues" evidence="10">
    <location>
        <begin position="441"/>
        <end position="450"/>
    </location>
</feature>
<evidence type="ECO:0000256" key="7">
    <source>
        <dbReference type="ARBA" id="ARBA00047464"/>
    </source>
</evidence>
<feature type="binding site" evidence="8">
    <location>
        <position position="109"/>
    </location>
    <ligand>
        <name>substrate</name>
    </ligand>
</feature>
<comment type="pathway">
    <text evidence="1 8 9">Porphyrin-containing compound metabolism; protoporphyrin-IX biosynthesis; 5-aminolevulinate from L-glutamyl-tRNA(Glu): step 1/2.</text>
</comment>
<feature type="binding site" evidence="8">
    <location>
        <position position="120"/>
    </location>
    <ligand>
        <name>substrate</name>
    </ligand>
</feature>
<dbReference type="InterPro" id="IPR015895">
    <property type="entry name" value="4pyrrol_synth_GluRdtase_N"/>
</dbReference>
<dbReference type="PIRSF" id="PIRSF000445">
    <property type="entry name" value="4pyrrol_synth_GluRdtase"/>
    <property type="match status" value="1"/>
</dbReference>
<feature type="region of interest" description="Disordered" evidence="10">
    <location>
        <begin position="429"/>
        <end position="463"/>
    </location>
</feature>
<comment type="domain">
    <text evidence="8">Possesses an unusual extended V-shaped dimeric structure with each monomer consisting of three distinct domains arranged along a curved 'spinal' alpha-helix. The N-terminal catalytic domain specifically recognizes the glutamate moiety of the substrate. The second domain is the NADPH-binding domain, and the third C-terminal domain is responsible for dimerization.</text>
</comment>
<dbReference type="Gene3D" id="3.30.460.30">
    <property type="entry name" value="Glutamyl-tRNA reductase, N-terminal domain"/>
    <property type="match status" value="1"/>
</dbReference>
<comment type="function">
    <text evidence="8">Catalyzes the NADPH-dependent reduction of glutamyl-tRNA(Glu) to glutamate 1-semialdehyde (GSA).</text>
</comment>
<dbReference type="NCBIfam" id="TIGR01035">
    <property type="entry name" value="hemA"/>
    <property type="match status" value="1"/>
</dbReference>
<evidence type="ECO:0000259" key="13">
    <source>
        <dbReference type="Pfam" id="PF05201"/>
    </source>
</evidence>
<dbReference type="Pfam" id="PF01488">
    <property type="entry name" value="Shikimate_DH"/>
    <property type="match status" value="1"/>
</dbReference>
<feature type="active site" description="Nucleophile" evidence="8">
    <location>
        <position position="50"/>
    </location>
</feature>
<keyword evidence="6 8" id="KW-0627">Porphyrin biosynthesis</keyword>
<dbReference type="Proteomes" id="UP000679992">
    <property type="component" value="Unassembled WGS sequence"/>
</dbReference>
<evidence type="ECO:0000313" key="14">
    <source>
        <dbReference type="EMBL" id="GIP54991.1"/>
    </source>
</evidence>
<dbReference type="InterPro" id="IPR036343">
    <property type="entry name" value="GluRdtase_N_sf"/>
</dbReference>
<dbReference type="InterPro" id="IPR015896">
    <property type="entry name" value="4pyrrol_synth_GluRdtase_dimer"/>
</dbReference>
<dbReference type="SUPFAM" id="SSF51735">
    <property type="entry name" value="NAD(P)-binding Rossmann-fold domains"/>
    <property type="match status" value="1"/>
</dbReference>
<proteinExistence type="inferred from homology"/>
<dbReference type="SUPFAM" id="SSF69075">
    <property type="entry name" value="Glutamyl tRNA-reductase dimerization domain"/>
    <property type="match status" value="1"/>
</dbReference>
<dbReference type="RefSeq" id="WP_213656102.1">
    <property type="nucleotide sequence ID" value="NZ_BOSL01000015.1"/>
</dbReference>
<reference evidence="14 15" key="1">
    <citation type="submission" date="2021-03" db="EMBL/GenBank/DDBJ databases">
        <title>Antimicrobial resistance genes in bacteria isolated from Japanese honey, and their potential for conferring macrolide and lincosamide resistance in the American foulbrood pathogen Paenibacillus larvae.</title>
        <authorList>
            <person name="Okamoto M."/>
            <person name="Kumagai M."/>
            <person name="Kanamori H."/>
            <person name="Takamatsu D."/>
        </authorList>
    </citation>
    <scope>NUCLEOTIDE SEQUENCE [LARGE SCALE GENOMIC DNA]</scope>
    <source>
        <strain evidence="14 15">J42TS3</strain>
    </source>
</reference>
<feature type="domain" description="Tetrapyrrole biosynthesis glutamyl-tRNA reductase dimerisation" evidence="11">
    <location>
        <begin position="320"/>
        <end position="419"/>
    </location>
</feature>
<evidence type="ECO:0000256" key="1">
    <source>
        <dbReference type="ARBA" id="ARBA00005059"/>
    </source>
</evidence>
<comment type="caution">
    <text evidence="14">The sequence shown here is derived from an EMBL/GenBank/DDBJ whole genome shotgun (WGS) entry which is preliminary data.</text>
</comment>
<keyword evidence="5 8" id="KW-0560">Oxidoreductase</keyword>
<evidence type="ECO:0000256" key="5">
    <source>
        <dbReference type="ARBA" id="ARBA00023002"/>
    </source>
</evidence>
<accession>A0ABQ4MG65</accession>
<gene>
    <name evidence="8 14" type="primary">hemA</name>
    <name evidence="14" type="ORF">J42TS3_40260</name>
</gene>
<evidence type="ECO:0000259" key="11">
    <source>
        <dbReference type="Pfam" id="PF00745"/>
    </source>
</evidence>
<dbReference type="EMBL" id="BOSL01000015">
    <property type="protein sequence ID" value="GIP54991.1"/>
    <property type="molecule type" value="Genomic_DNA"/>
</dbReference>
<dbReference type="HAMAP" id="MF_00087">
    <property type="entry name" value="Glu_tRNA_reductase"/>
    <property type="match status" value="1"/>
</dbReference>
<dbReference type="InterPro" id="IPR036453">
    <property type="entry name" value="GluRdtase_dimer_dom_sf"/>
</dbReference>
<dbReference type="Pfam" id="PF00745">
    <property type="entry name" value="GlutR_dimer"/>
    <property type="match status" value="1"/>
</dbReference>
<dbReference type="Gene3D" id="3.40.50.720">
    <property type="entry name" value="NAD(P)-binding Rossmann-like Domain"/>
    <property type="match status" value="1"/>
</dbReference>
<comment type="catalytic activity">
    <reaction evidence="7 8 9">
        <text>(S)-4-amino-5-oxopentanoate + tRNA(Glu) + NADP(+) = L-glutamyl-tRNA(Glu) + NADPH + H(+)</text>
        <dbReference type="Rhea" id="RHEA:12344"/>
        <dbReference type="Rhea" id="RHEA-COMP:9663"/>
        <dbReference type="Rhea" id="RHEA-COMP:9680"/>
        <dbReference type="ChEBI" id="CHEBI:15378"/>
        <dbReference type="ChEBI" id="CHEBI:57501"/>
        <dbReference type="ChEBI" id="CHEBI:57783"/>
        <dbReference type="ChEBI" id="CHEBI:58349"/>
        <dbReference type="ChEBI" id="CHEBI:78442"/>
        <dbReference type="ChEBI" id="CHEBI:78520"/>
        <dbReference type="EC" id="1.2.1.70"/>
    </reaction>
</comment>
<evidence type="ECO:0000256" key="2">
    <source>
        <dbReference type="ARBA" id="ARBA00005916"/>
    </source>
</evidence>
<dbReference type="PROSITE" id="PS00747">
    <property type="entry name" value="GLUTR"/>
    <property type="match status" value="1"/>
</dbReference>
<feature type="domain" description="Glutamyl-tRNA reductase N-terminal" evidence="13">
    <location>
        <begin position="6"/>
        <end position="156"/>
    </location>
</feature>
<dbReference type="SUPFAM" id="SSF69742">
    <property type="entry name" value="Glutamyl tRNA-reductase catalytic, N-terminal domain"/>
    <property type="match status" value="1"/>
</dbReference>
<evidence type="ECO:0000256" key="9">
    <source>
        <dbReference type="RuleBase" id="RU000584"/>
    </source>
</evidence>
<evidence type="ECO:0000256" key="10">
    <source>
        <dbReference type="SAM" id="MobiDB-lite"/>
    </source>
</evidence>
<comment type="subunit">
    <text evidence="8">Homodimer.</text>
</comment>
<dbReference type="Pfam" id="PF05201">
    <property type="entry name" value="GlutR_N"/>
    <property type="match status" value="1"/>
</dbReference>
<keyword evidence="4 8" id="KW-0521">NADP</keyword>
<evidence type="ECO:0000313" key="15">
    <source>
        <dbReference type="Proteomes" id="UP000679992"/>
    </source>
</evidence>
<organism evidence="14 15">
    <name type="scientific">Paenibacillus vini</name>
    <dbReference type="NCBI Taxonomy" id="1476024"/>
    <lineage>
        <taxon>Bacteria</taxon>
        <taxon>Bacillati</taxon>
        <taxon>Bacillota</taxon>
        <taxon>Bacilli</taxon>
        <taxon>Bacillales</taxon>
        <taxon>Paenibacillaceae</taxon>
        <taxon>Paenibacillus</taxon>
    </lineage>
</organism>
<protein>
    <recommendedName>
        <fullName evidence="3 8">Glutamyl-tRNA reductase</fullName>
        <shortName evidence="8">GluTR</shortName>
        <ecNumber evidence="3 8">1.2.1.70</ecNumber>
    </recommendedName>
</protein>
<evidence type="ECO:0000256" key="6">
    <source>
        <dbReference type="ARBA" id="ARBA00023244"/>
    </source>
</evidence>
<evidence type="ECO:0000256" key="4">
    <source>
        <dbReference type="ARBA" id="ARBA00022857"/>
    </source>
</evidence>
<sequence length="463" mass="51999">MHIVVVGLNYRTAPVEVRERFSFAEKDMPQALQELLRTKSVLEGVIIATCNRTEIYVVVDRLHMCGYFIRSFMEKWFGISREEFTKHLYMYEDEQAIRHLFRVACGLDSMVLGETQILGQVRSAFLLSQSEKATGTWFNMLFKQAVTLSKRAHSETAIGESAVSVSYAAVELGKRVFGSFSGKRVLILGAGKMSELTAKHLSGAGAEEVIVANRTFARAQELASKFSGTPCSMQEAMQRLEEVDILISSTGAEGYVITSAQVAQSMKQRPDRPLFMIDIAVPRDIDPAISELQNVFLYDIDDLEGIVESNMEMRRGEALKIENMIEEEISSFANWLQTLGVKPVIRALQEKSSSIHESTLESLFNKLPELDERQRKVIRRLTKSIINQMMHDPINRIKELAGEENGAEALNMFTQIFSLEEQMERLAESEMASGASQEVFEAAKEEKVSQQEKPALSLVQASV</sequence>
<dbReference type="InterPro" id="IPR000343">
    <property type="entry name" value="4pyrrol_synth_GluRdtase"/>
</dbReference>
<name>A0ABQ4MG65_9BACL</name>
<evidence type="ECO:0000259" key="12">
    <source>
        <dbReference type="Pfam" id="PF01488"/>
    </source>
</evidence>
<dbReference type="InterPro" id="IPR036291">
    <property type="entry name" value="NAD(P)-bd_dom_sf"/>
</dbReference>
<comment type="similarity">
    <text evidence="2 8 9">Belongs to the glutamyl-tRNA reductase family.</text>
</comment>
<dbReference type="PANTHER" id="PTHR43013:SF1">
    <property type="entry name" value="GLUTAMYL-TRNA REDUCTASE"/>
    <property type="match status" value="1"/>
</dbReference>
<dbReference type="InterPro" id="IPR006151">
    <property type="entry name" value="Shikm_DH/Glu-tRNA_Rdtase"/>
</dbReference>